<dbReference type="GeneID" id="19880929"/>
<keyword evidence="5" id="KW-1185">Reference proteome</keyword>
<evidence type="ECO:0000256" key="2">
    <source>
        <dbReference type="ARBA" id="ARBA00023242"/>
    </source>
</evidence>
<dbReference type="InterPro" id="IPR002121">
    <property type="entry name" value="HRDC_dom"/>
</dbReference>
<keyword evidence="2" id="KW-0539">Nucleus</keyword>
<dbReference type="InterPro" id="IPR010997">
    <property type="entry name" value="HRDC-like_sf"/>
</dbReference>
<dbReference type="OMA" id="LMHAYLH"/>
<dbReference type="GO" id="GO:0000467">
    <property type="term" value="P:exonucleolytic trimming to generate mature 3'-end of 5.8S rRNA from tricistronic rRNA transcript (SSU-rRNA, 5.8S rRNA, LSU-rRNA)"/>
    <property type="evidence" value="ECO:0007669"/>
    <property type="project" value="InterPro"/>
</dbReference>
<dbReference type="GO" id="GO:0071040">
    <property type="term" value="P:nuclear polyadenylation-dependent antisense transcript catabolic process"/>
    <property type="evidence" value="ECO:0007669"/>
    <property type="project" value="TreeGrafter"/>
</dbReference>
<dbReference type="GO" id="GO:0005730">
    <property type="term" value="C:nucleolus"/>
    <property type="evidence" value="ECO:0007669"/>
    <property type="project" value="TreeGrafter"/>
</dbReference>
<dbReference type="GO" id="GO:0071036">
    <property type="term" value="P:nuclear polyadenylation-dependent snoRNA catabolic process"/>
    <property type="evidence" value="ECO:0007669"/>
    <property type="project" value="TreeGrafter"/>
</dbReference>
<dbReference type="Gene3D" id="1.10.150.80">
    <property type="entry name" value="HRDC domain"/>
    <property type="match status" value="1"/>
</dbReference>
<dbReference type="GO" id="GO:0000166">
    <property type="term" value="F:nucleotide binding"/>
    <property type="evidence" value="ECO:0007669"/>
    <property type="project" value="InterPro"/>
</dbReference>
<dbReference type="SUPFAM" id="SSF47819">
    <property type="entry name" value="HRDC-like"/>
    <property type="match status" value="1"/>
</dbReference>
<proteinExistence type="predicted"/>
<dbReference type="AlphaFoldDB" id="L2GPY0"/>
<gene>
    <name evidence="4" type="ORF">VICG_00211</name>
</gene>
<dbReference type="PROSITE" id="PS50967">
    <property type="entry name" value="HRDC"/>
    <property type="match status" value="1"/>
</dbReference>
<dbReference type="GO" id="GO:0071044">
    <property type="term" value="P:histone mRNA catabolic process"/>
    <property type="evidence" value="ECO:0007669"/>
    <property type="project" value="TreeGrafter"/>
</dbReference>
<dbReference type="Proteomes" id="UP000011082">
    <property type="component" value="Unassembled WGS sequence"/>
</dbReference>
<reference evidence="5" key="1">
    <citation type="submission" date="2011-05" db="EMBL/GenBank/DDBJ databases">
        <title>The genome sequence of Vittaforma corneae strain ATCC 50505.</title>
        <authorList>
            <consortium name="The Broad Institute Genome Sequencing Platform"/>
            <person name="Cuomo C."/>
            <person name="Didier E."/>
            <person name="Bowers L."/>
            <person name="Young S.K."/>
            <person name="Zeng Q."/>
            <person name="Gargeya S."/>
            <person name="Fitzgerald M."/>
            <person name="Haas B."/>
            <person name="Abouelleil A."/>
            <person name="Alvarado L."/>
            <person name="Arachchi H.M."/>
            <person name="Berlin A."/>
            <person name="Chapman S.B."/>
            <person name="Gearin G."/>
            <person name="Goldberg J."/>
            <person name="Griggs A."/>
            <person name="Gujja S."/>
            <person name="Hansen M."/>
            <person name="Heiman D."/>
            <person name="Howarth C."/>
            <person name="Larimer J."/>
            <person name="Lui A."/>
            <person name="MacDonald P.J.P."/>
            <person name="McCowen C."/>
            <person name="Montmayeur A."/>
            <person name="Murphy C."/>
            <person name="Neiman D."/>
            <person name="Pearson M."/>
            <person name="Priest M."/>
            <person name="Roberts A."/>
            <person name="Saif S."/>
            <person name="Shea T."/>
            <person name="Sisk P."/>
            <person name="Stolte C."/>
            <person name="Sykes S."/>
            <person name="Wortman J."/>
            <person name="Nusbaum C."/>
            <person name="Birren B."/>
        </authorList>
    </citation>
    <scope>NUCLEOTIDE SEQUENCE [LARGE SCALE GENOMIC DNA]</scope>
    <source>
        <strain evidence="5">ATCC 50505</strain>
    </source>
</reference>
<dbReference type="Gene3D" id="3.30.420.10">
    <property type="entry name" value="Ribonuclease H-like superfamily/Ribonuclease H"/>
    <property type="match status" value="1"/>
</dbReference>
<evidence type="ECO:0000313" key="5">
    <source>
        <dbReference type="Proteomes" id="UP000011082"/>
    </source>
</evidence>
<dbReference type="SUPFAM" id="SSF53098">
    <property type="entry name" value="Ribonuclease H-like"/>
    <property type="match status" value="1"/>
</dbReference>
<evidence type="ECO:0000313" key="4">
    <source>
        <dbReference type="EMBL" id="ELA42896.1"/>
    </source>
</evidence>
<dbReference type="PANTHER" id="PTHR12124:SF47">
    <property type="entry name" value="EXOSOME COMPONENT 10"/>
    <property type="match status" value="1"/>
</dbReference>
<feature type="domain" description="HRDC" evidence="3">
    <location>
        <begin position="274"/>
        <end position="354"/>
    </location>
</feature>
<dbReference type="STRING" id="993615.L2GPY0"/>
<dbReference type="InterPro" id="IPR044876">
    <property type="entry name" value="HRDC_dom_sf"/>
</dbReference>
<dbReference type="InterPro" id="IPR045092">
    <property type="entry name" value="Rrp6-like"/>
</dbReference>
<dbReference type="GO" id="GO:0071038">
    <property type="term" value="P:TRAMP-dependent tRNA surveillance pathway"/>
    <property type="evidence" value="ECO:0007669"/>
    <property type="project" value="TreeGrafter"/>
</dbReference>
<dbReference type="GO" id="GO:0000176">
    <property type="term" value="C:nuclear exosome (RNase complex)"/>
    <property type="evidence" value="ECO:0007669"/>
    <property type="project" value="TreeGrafter"/>
</dbReference>
<dbReference type="OrthoDB" id="2250022at2759"/>
<dbReference type="GO" id="GO:0000175">
    <property type="term" value="F:3'-5'-RNA exonuclease activity"/>
    <property type="evidence" value="ECO:0007669"/>
    <property type="project" value="InterPro"/>
</dbReference>
<dbReference type="GO" id="GO:0071035">
    <property type="term" value="P:nuclear polyadenylation-dependent rRNA catabolic process"/>
    <property type="evidence" value="ECO:0007669"/>
    <property type="project" value="TreeGrafter"/>
</dbReference>
<dbReference type="VEuPathDB" id="MicrosporidiaDB:VICG_00211"/>
<evidence type="ECO:0000259" key="3">
    <source>
        <dbReference type="PROSITE" id="PS50967"/>
    </source>
</evidence>
<dbReference type="EMBL" id="JH370130">
    <property type="protein sequence ID" value="ELA42896.1"/>
    <property type="molecule type" value="Genomic_DNA"/>
</dbReference>
<organism evidence="4 5">
    <name type="scientific">Vittaforma corneae (strain ATCC 50505)</name>
    <name type="common">Microsporidian parasite</name>
    <name type="synonym">Nosema corneum</name>
    <dbReference type="NCBI Taxonomy" id="993615"/>
    <lineage>
        <taxon>Eukaryota</taxon>
        <taxon>Fungi</taxon>
        <taxon>Fungi incertae sedis</taxon>
        <taxon>Microsporidia</taxon>
        <taxon>Nosematidae</taxon>
        <taxon>Vittaforma</taxon>
    </lineage>
</organism>
<protein>
    <recommendedName>
        <fullName evidence="3">HRDC domain-containing protein</fullName>
    </recommendedName>
</protein>
<evidence type="ECO:0000256" key="1">
    <source>
        <dbReference type="ARBA" id="ARBA00004123"/>
    </source>
</evidence>
<dbReference type="GO" id="GO:0003727">
    <property type="term" value="F:single-stranded RNA binding"/>
    <property type="evidence" value="ECO:0007669"/>
    <property type="project" value="TreeGrafter"/>
</dbReference>
<dbReference type="RefSeq" id="XP_007603664.1">
    <property type="nucleotide sequence ID" value="XM_007603602.1"/>
</dbReference>
<dbReference type="HOGENOM" id="CLU_771674_0_0_1"/>
<dbReference type="InterPro" id="IPR036397">
    <property type="entry name" value="RNaseH_sf"/>
</dbReference>
<sequence>MLMDLAAEFVKQLNSAIGQLDTQNENHAGPIEKLADKISKTMKRCEASEDFINMLISKIEDSLKECRDVVYVRKDGNICAIVSRDIVKPNINTTSKLNIECTCLFAPFEKFEENKGYIIIDSEESLRKLDSMLENVILGVFDHDYRSFEGFSCFIGLYVPNGYIYIIDTVKFRDIIPQLRLLTCGVKKIICSQRDVDRLVKDFGSIGCYQNFNVPDSNVYIDWRIRPLNEVLCCIICSELINAVEKHNLGMAHERHQMQPTNEMNDFMNFYGVHASFRNVAEDLMKLRVYLAKKNDESLQYVMTDIQLYQLILNMPSNVDEFEFLLNRMSSILRLHVGDVLLILNQKSRMFSLESLKSKNTESCEVLSTSRGNLLEDRHCLFDSDREEACVDEDGTLFEISD</sequence>
<dbReference type="GO" id="GO:0071039">
    <property type="term" value="P:nuclear polyadenylation-dependent CUT catabolic process"/>
    <property type="evidence" value="ECO:0007669"/>
    <property type="project" value="TreeGrafter"/>
</dbReference>
<name>L2GPY0_VITCO</name>
<dbReference type="InterPro" id="IPR012337">
    <property type="entry name" value="RNaseH-like_sf"/>
</dbReference>
<dbReference type="GO" id="GO:0071051">
    <property type="term" value="P:poly(A)-dependent snoRNA 3'-end processing"/>
    <property type="evidence" value="ECO:0007669"/>
    <property type="project" value="TreeGrafter"/>
</dbReference>
<dbReference type="InParanoid" id="L2GPY0"/>
<dbReference type="PANTHER" id="PTHR12124">
    <property type="entry name" value="POLYMYOSITIS/SCLERODERMA AUTOANTIGEN-RELATED"/>
    <property type="match status" value="1"/>
</dbReference>
<dbReference type="GO" id="GO:0071037">
    <property type="term" value="P:nuclear polyadenylation-dependent snRNA catabolic process"/>
    <property type="evidence" value="ECO:0007669"/>
    <property type="project" value="TreeGrafter"/>
</dbReference>
<accession>L2GPY0</accession>
<comment type="subcellular location">
    <subcellularLocation>
        <location evidence="1">Nucleus</location>
    </subcellularLocation>
</comment>